<dbReference type="AlphaFoldDB" id="A0AAW8RQX0"/>
<evidence type="ECO:0000313" key="5">
    <source>
        <dbReference type="Proteomes" id="UP001264335"/>
    </source>
</evidence>
<accession>A0AAW8RQX0</accession>
<gene>
    <name evidence="2" type="ORF">P7D43_05240</name>
    <name evidence="3" type="ORF">P7D79_06585</name>
</gene>
<name>A0AAW8RQX0_ENTAV</name>
<organism evidence="2 4">
    <name type="scientific">Enterococcus avium</name>
    <name type="common">Streptococcus avium</name>
    <dbReference type="NCBI Taxonomy" id="33945"/>
    <lineage>
        <taxon>Bacteria</taxon>
        <taxon>Bacillati</taxon>
        <taxon>Bacillota</taxon>
        <taxon>Bacilli</taxon>
        <taxon>Lactobacillales</taxon>
        <taxon>Enterococcaceae</taxon>
        <taxon>Enterococcus</taxon>
    </lineage>
</organism>
<proteinExistence type="predicted"/>
<feature type="compositionally biased region" description="Basic and acidic residues" evidence="1">
    <location>
        <begin position="383"/>
        <end position="398"/>
    </location>
</feature>
<dbReference type="RefSeq" id="WP_311864887.1">
    <property type="nucleotide sequence ID" value="NZ_JARPWH010000012.1"/>
</dbReference>
<feature type="region of interest" description="Disordered" evidence="1">
    <location>
        <begin position="362"/>
        <end position="419"/>
    </location>
</feature>
<sequence>MEPINYQLAFSEAAATYVSDVNHSFEKEVNEPLQQQIKENPEEVLTRSDVEKMLEAHLSKIETLIQTSEQKIDQMDKNTPQAEVIEKTEGFLTKIKEALKDFSDTVKYLVGDMTDDARLKVKNGINSRILRVNSSIKSLGEKIDKKFAIEAKVVRIDPREEKRDALAAAQKTQAKPEVAAQSGTAVDIDVSKAAEVTFNPPKTDQTATLSEKEVHSLLTDKVYDFKKVSEFAFNKRAEATDKNWEAYQEKFGDSDLSQAWNVFLKDAWNIQSEIAPMINSELASTWEQEYYDFFYVGGKEAYDSSIEKGTHLDYSPEAIQHFESLYDQQVAKTMQENLSNEVIGKHSPARGEAPIVEQSANEPLPHEMESKQPVQKPLANKPNKFEQRKAAAIEKNKMIEQNLAASPDKQVVNDSPTMK</sequence>
<evidence type="ECO:0000256" key="1">
    <source>
        <dbReference type="SAM" id="MobiDB-lite"/>
    </source>
</evidence>
<comment type="caution">
    <text evidence="2">The sequence shown here is derived from an EMBL/GenBank/DDBJ whole genome shotgun (WGS) entry which is preliminary data.</text>
</comment>
<dbReference type="Proteomes" id="UP001264335">
    <property type="component" value="Unassembled WGS sequence"/>
</dbReference>
<dbReference type="EMBL" id="JARPWH010000012">
    <property type="protein sequence ID" value="MDT2401770.1"/>
    <property type="molecule type" value="Genomic_DNA"/>
</dbReference>
<evidence type="ECO:0000313" key="2">
    <source>
        <dbReference type="EMBL" id="MDT2401770.1"/>
    </source>
</evidence>
<evidence type="ECO:0000313" key="3">
    <source>
        <dbReference type="EMBL" id="MDT2513901.1"/>
    </source>
</evidence>
<protein>
    <submittedName>
        <fullName evidence="2">Uncharacterized protein</fullName>
    </submittedName>
</protein>
<dbReference type="EMBL" id="JARPWY010000013">
    <property type="protein sequence ID" value="MDT2513901.1"/>
    <property type="molecule type" value="Genomic_DNA"/>
</dbReference>
<reference evidence="2 5" key="1">
    <citation type="submission" date="2023-03" db="EMBL/GenBank/DDBJ databases">
        <authorList>
            <person name="Shen W."/>
            <person name="Cai J."/>
        </authorList>
    </citation>
    <scope>NUCLEOTIDE SEQUENCE</scope>
    <source>
        <strain evidence="2">P33-2</strain>
        <strain evidence="3 5">Y2</strain>
    </source>
</reference>
<evidence type="ECO:0000313" key="4">
    <source>
        <dbReference type="Proteomes" id="UP001260773"/>
    </source>
</evidence>
<dbReference type="Proteomes" id="UP001260773">
    <property type="component" value="Unassembled WGS sequence"/>
</dbReference>